<reference evidence="2" key="1">
    <citation type="journal article" date="2021" name="Nat. Microbiol.">
        <title>Cocultivation of an ultrasmall environmental parasitic bacterium with lytic ability against bacteria associated with wastewater foams.</title>
        <authorList>
            <person name="Batinovic S."/>
            <person name="Rose J.J.A."/>
            <person name="Ratcliffe J."/>
            <person name="Seviour R.J."/>
            <person name="Petrovski S."/>
        </authorList>
    </citation>
    <scope>NUCLEOTIDE SEQUENCE</scope>
    <source>
        <strain evidence="2">CON9</strain>
    </source>
</reference>
<sequence>MPHRHRVVVAALTALLSYAFALTPAVAAPAKPTATYSVSNGMIVVRVTNLPPVNKKCSINIDEQGGPFGLGGSSAGSPLGSAAGPLIPARGHNKSVTTRKTTVTYSYRAPARPWTAAYLVLVTCFIKENAGQYRDFDAIQLPDDGSYKYVYVTPFGWGS</sequence>
<name>A0ABX6IN43_9ACTN</name>
<organism evidence="2 3">
    <name type="scientific">Gordonia pseudamarae</name>
    <dbReference type="NCBI Taxonomy" id="2831662"/>
    <lineage>
        <taxon>Bacteria</taxon>
        <taxon>Bacillati</taxon>
        <taxon>Actinomycetota</taxon>
        <taxon>Actinomycetes</taxon>
        <taxon>Mycobacteriales</taxon>
        <taxon>Gordoniaceae</taxon>
        <taxon>Gordonia</taxon>
    </lineage>
</organism>
<evidence type="ECO:0008006" key="4">
    <source>
        <dbReference type="Google" id="ProtNLM"/>
    </source>
</evidence>
<proteinExistence type="predicted"/>
<evidence type="ECO:0000313" key="2">
    <source>
        <dbReference type="EMBL" id="QHN36536.1"/>
    </source>
</evidence>
<accession>A0ABX6IN43</accession>
<keyword evidence="3" id="KW-1185">Reference proteome</keyword>
<gene>
    <name evidence="2" type="ORF">GII31_18185</name>
</gene>
<evidence type="ECO:0000256" key="1">
    <source>
        <dbReference type="SAM" id="SignalP"/>
    </source>
</evidence>
<feature type="chain" id="PRO_5046326598" description="Secreted protein" evidence="1">
    <location>
        <begin position="28"/>
        <end position="159"/>
    </location>
</feature>
<dbReference type="RefSeq" id="WP_213244794.1">
    <property type="nucleotide sequence ID" value="NZ_CP045806.1"/>
</dbReference>
<evidence type="ECO:0000313" key="3">
    <source>
        <dbReference type="Proteomes" id="UP001059836"/>
    </source>
</evidence>
<dbReference type="EMBL" id="CP045809">
    <property type="protein sequence ID" value="QHN36536.1"/>
    <property type="molecule type" value="Genomic_DNA"/>
</dbReference>
<protein>
    <recommendedName>
        <fullName evidence="4">Secreted protein</fullName>
    </recommendedName>
</protein>
<dbReference type="Proteomes" id="UP001059836">
    <property type="component" value="Chromosome"/>
</dbReference>
<feature type="signal peptide" evidence="1">
    <location>
        <begin position="1"/>
        <end position="27"/>
    </location>
</feature>
<keyword evidence="1" id="KW-0732">Signal</keyword>